<evidence type="ECO:0000313" key="3">
    <source>
        <dbReference type="Proteomes" id="UP000887116"/>
    </source>
</evidence>
<accession>A0A8X6LXV6</accession>
<evidence type="ECO:0000313" key="2">
    <source>
        <dbReference type="EMBL" id="GFR25975.1"/>
    </source>
</evidence>
<keyword evidence="3" id="KW-1185">Reference proteome</keyword>
<reference evidence="2" key="1">
    <citation type="submission" date="2020-07" db="EMBL/GenBank/DDBJ databases">
        <title>Multicomponent nature underlies the extraordinary mechanical properties of spider dragline silk.</title>
        <authorList>
            <person name="Kono N."/>
            <person name="Nakamura H."/>
            <person name="Mori M."/>
            <person name="Yoshida Y."/>
            <person name="Ohtoshi R."/>
            <person name="Malay A.D."/>
            <person name="Moran D.A.P."/>
            <person name="Tomita M."/>
            <person name="Numata K."/>
            <person name="Arakawa K."/>
        </authorList>
    </citation>
    <scope>NUCLEOTIDE SEQUENCE</scope>
</reference>
<organism evidence="2 3">
    <name type="scientific">Trichonephila clavata</name>
    <name type="common">Joro spider</name>
    <name type="synonym">Nephila clavata</name>
    <dbReference type="NCBI Taxonomy" id="2740835"/>
    <lineage>
        <taxon>Eukaryota</taxon>
        <taxon>Metazoa</taxon>
        <taxon>Ecdysozoa</taxon>
        <taxon>Arthropoda</taxon>
        <taxon>Chelicerata</taxon>
        <taxon>Arachnida</taxon>
        <taxon>Araneae</taxon>
        <taxon>Araneomorphae</taxon>
        <taxon>Entelegynae</taxon>
        <taxon>Araneoidea</taxon>
        <taxon>Nephilidae</taxon>
        <taxon>Trichonephila</taxon>
    </lineage>
</organism>
<proteinExistence type="predicted"/>
<sequence>MGRSETRHKQTLSKTTFADKPNDAVKGTNFFTDCIPVSTRRIPSISSIRSECPANLAIKSATGDALFHHPPCYPSETSSLTQFNLERGREKKLLPVLFSPMSHDRFDFLLH</sequence>
<evidence type="ECO:0000256" key="1">
    <source>
        <dbReference type="SAM" id="MobiDB-lite"/>
    </source>
</evidence>
<gene>
    <name evidence="2" type="ORF">TNCT_551451</name>
</gene>
<dbReference type="AlphaFoldDB" id="A0A8X6LXV6"/>
<feature type="region of interest" description="Disordered" evidence="1">
    <location>
        <begin position="1"/>
        <end position="20"/>
    </location>
</feature>
<comment type="caution">
    <text evidence="2">The sequence shown here is derived from an EMBL/GenBank/DDBJ whole genome shotgun (WGS) entry which is preliminary data.</text>
</comment>
<protein>
    <submittedName>
        <fullName evidence="2">Uncharacterized protein</fullName>
    </submittedName>
</protein>
<dbReference type="Proteomes" id="UP000887116">
    <property type="component" value="Unassembled WGS sequence"/>
</dbReference>
<name>A0A8X6LXV6_TRICU</name>
<dbReference type="EMBL" id="BMAO01018786">
    <property type="protein sequence ID" value="GFR25975.1"/>
    <property type="molecule type" value="Genomic_DNA"/>
</dbReference>